<reference evidence="5" key="1">
    <citation type="submission" date="2020-05" db="UniProtKB">
        <authorList>
            <consortium name="EnsemblMetazoa"/>
        </authorList>
    </citation>
    <scope>IDENTIFICATION</scope>
    <source>
        <strain evidence="5">USDA</strain>
    </source>
</reference>
<dbReference type="InterPro" id="IPR000504">
    <property type="entry name" value="RRM_dom"/>
</dbReference>
<dbReference type="SMART" id="SM00360">
    <property type="entry name" value="RRM"/>
    <property type="match status" value="1"/>
</dbReference>
<sequence length="466" mass="53773">MSRVLIKNLPPETTIRNIYDFCCPYGHLLKTDLNIPDRVACVEYENFRDAQDLVGDRQGYVVNGHELQLEIASTNTDYSVDDNGSRHRNSSPGFSDSRWRANNMESMRRPANNNNDYAHGDDSSIDKQLNYTEACSFVYNRFLREGYDPHEARQKVQPFLKKIIAGFNKGFNDAEPFNIGMEQAGTSSSRNFDFNDFNQGSRNNTQDWDGYNSHSGNQHAQSSRDRPIIDEYGEGYWNNNGANKAQYNEREEPDEIPRNPISHSTYMKSLKIKQIIETKIGMGHANPDIMTDLQFHSQIVEDYEHNRRLERKRERMSPPTNIVRKQMRMDDELFSQRKQNLSNKSQNPTIKPHGDRNQSWVRYDSEKPTTSKAPPVMISYPTKSSWGMYKEEQLRNNRSTLPDTSTMFGQVDQMSKTKSRSALNRDKAAQRVLSTWGSKPVEELAPSRLKSLQWAKSHLDSFNPSV</sequence>
<organism evidence="5 6">
    <name type="scientific">Stomoxys calcitrans</name>
    <name type="common">Stable fly</name>
    <name type="synonym">Conops calcitrans</name>
    <dbReference type="NCBI Taxonomy" id="35570"/>
    <lineage>
        <taxon>Eukaryota</taxon>
        <taxon>Metazoa</taxon>
        <taxon>Ecdysozoa</taxon>
        <taxon>Arthropoda</taxon>
        <taxon>Hexapoda</taxon>
        <taxon>Insecta</taxon>
        <taxon>Pterygota</taxon>
        <taxon>Neoptera</taxon>
        <taxon>Endopterygota</taxon>
        <taxon>Diptera</taxon>
        <taxon>Brachycera</taxon>
        <taxon>Muscomorpha</taxon>
        <taxon>Muscoidea</taxon>
        <taxon>Muscidae</taxon>
        <taxon>Stomoxys</taxon>
    </lineage>
</organism>
<feature type="region of interest" description="Disordered" evidence="3">
    <location>
        <begin position="77"/>
        <end position="100"/>
    </location>
</feature>
<dbReference type="Pfam" id="PF00076">
    <property type="entry name" value="RRM_1"/>
    <property type="match status" value="1"/>
</dbReference>
<keyword evidence="1 2" id="KW-0694">RNA-binding</keyword>
<feature type="region of interest" description="Disordered" evidence="3">
    <location>
        <begin position="340"/>
        <end position="375"/>
    </location>
</feature>
<feature type="compositionally biased region" description="Polar residues" evidence="3">
    <location>
        <begin position="340"/>
        <end position="349"/>
    </location>
</feature>
<dbReference type="InterPro" id="IPR012677">
    <property type="entry name" value="Nucleotide-bd_a/b_plait_sf"/>
</dbReference>
<gene>
    <name evidence="5" type="primary">106083750</name>
</gene>
<feature type="region of interest" description="Disordered" evidence="3">
    <location>
        <begin position="190"/>
        <end position="224"/>
    </location>
</feature>
<dbReference type="KEGG" id="scac:106083750"/>
<dbReference type="EnsemblMetazoa" id="SCAU009480-RA">
    <property type="protein sequence ID" value="SCAU009480-PA"/>
    <property type="gene ID" value="SCAU009480"/>
</dbReference>
<evidence type="ECO:0000256" key="2">
    <source>
        <dbReference type="PROSITE-ProRule" id="PRU00176"/>
    </source>
</evidence>
<dbReference type="GO" id="GO:0003723">
    <property type="term" value="F:RNA binding"/>
    <property type="evidence" value="ECO:0007669"/>
    <property type="project" value="UniProtKB-UniRule"/>
</dbReference>
<feature type="domain" description="RRM" evidence="4">
    <location>
        <begin position="2"/>
        <end position="74"/>
    </location>
</feature>
<evidence type="ECO:0000313" key="6">
    <source>
        <dbReference type="Proteomes" id="UP000095300"/>
    </source>
</evidence>
<dbReference type="OrthoDB" id="8070250at2759"/>
<accession>A0A1I8PMM6</accession>
<feature type="compositionally biased region" description="Polar residues" evidence="3">
    <location>
        <begin position="190"/>
        <end position="221"/>
    </location>
</feature>
<evidence type="ECO:0000256" key="1">
    <source>
        <dbReference type="ARBA" id="ARBA00022884"/>
    </source>
</evidence>
<dbReference type="VEuPathDB" id="VectorBase:SCAU009480"/>
<dbReference type="STRING" id="35570.A0A1I8PMM6"/>
<evidence type="ECO:0000313" key="5">
    <source>
        <dbReference type="EnsemblMetazoa" id="SCAU009480-PA"/>
    </source>
</evidence>
<dbReference type="AlphaFoldDB" id="A0A1I8PMM6"/>
<dbReference type="PROSITE" id="PS50102">
    <property type="entry name" value="RRM"/>
    <property type="match status" value="1"/>
</dbReference>
<keyword evidence="6" id="KW-1185">Reference proteome</keyword>
<name>A0A1I8PMM6_STOCA</name>
<dbReference type="SUPFAM" id="SSF54928">
    <property type="entry name" value="RNA-binding domain, RBD"/>
    <property type="match status" value="1"/>
</dbReference>
<dbReference type="Proteomes" id="UP000095300">
    <property type="component" value="Unassembled WGS sequence"/>
</dbReference>
<proteinExistence type="predicted"/>
<dbReference type="Gene3D" id="3.30.70.330">
    <property type="match status" value="1"/>
</dbReference>
<protein>
    <recommendedName>
        <fullName evidence="4">RRM domain-containing protein</fullName>
    </recommendedName>
</protein>
<dbReference type="InterPro" id="IPR035979">
    <property type="entry name" value="RBD_domain_sf"/>
</dbReference>
<evidence type="ECO:0000259" key="4">
    <source>
        <dbReference type="PROSITE" id="PS50102"/>
    </source>
</evidence>
<evidence type="ECO:0000256" key="3">
    <source>
        <dbReference type="SAM" id="MobiDB-lite"/>
    </source>
</evidence>